<dbReference type="AlphaFoldDB" id="A0A1D1XFB7"/>
<accession>A0A1D1XFB7</accession>
<name>A0A1D1XFB7_9ARAE</name>
<keyword evidence="1" id="KW-1133">Transmembrane helix</keyword>
<organism evidence="2">
    <name type="scientific">Anthurium amnicola</name>
    <dbReference type="NCBI Taxonomy" id="1678845"/>
    <lineage>
        <taxon>Eukaryota</taxon>
        <taxon>Viridiplantae</taxon>
        <taxon>Streptophyta</taxon>
        <taxon>Embryophyta</taxon>
        <taxon>Tracheophyta</taxon>
        <taxon>Spermatophyta</taxon>
        <taxon>Magnoliopsida</taxon>
        <taxon>Liliopsida</taxon>
        <taxon>Araceae</taxon>
        <taxon>Pothoideae</taxon>
        <taxon>Potheae</taxon>
        <taxon>Anthurium</taxon>
    </lineage>
</organism>
<protein>
    <submittedName>
        <fullName evidence="2">Replicase polyprotein 1ab</fullName>
    </submittedName>
</protein>
<evidence type="ECO:0000256" key="1">
    <source>
        <dbReference type="SAM" id="Phobius"/>
    </source>
</evidence>
<keyword evidence="1" id="KW-0812">Transmembrane</keyword>
<reference evidence="2" key="1">
    <citation type="submission" date="2015-07" db="EMBL/GenBank/DDBJ databases">
        <title>Transcriptome Assembly of Anthurium amnicola.</title>
        <authorList>
            <person name="Suzuki J."/>
        </authorList>
    </citation>
    <scope>NUCLEOTIDE SEQUENCE</scope>
</reference>
<dbReference type="PANTHER" id="PTHR34064:SF3">
    <property type="entry name" value="OS04G0672300 PROTEIN"/>
    <property type="match status" value="1"/>
</dbReference>
<evidence type="ECO:0000313" key="2">
    <source>
        <dbReference type="EMBL" id="JAT41065.1"/>
    </source>
</evidence>
<feature type="transmembrane region" description="Helical" evidence="1">
    <location>
        <begin position="163"/>
        <end position="183"/>
    </location>
</feature>
<gene>
    <name evidence="2" type="primary">rep_11</name>
    <name evidence="2" type="ORF">g.51009</name>
</gene>
<dbReference type="PANTHER" id="PTHR34064">
    <property type="entry name" value="OS04G0672300 PROTEIN"/>
    <property type="match status" value="1"/>
</dbReference>
<sequence>MAEASKHVCNEIPVGREEMGFVHQDGSYAIDMEELSPLVDPGINEASTTTPRPPTKPFQKTLLKKASQRIDRKAAADGDTLTPATTANIGGSIGGAALPSPAAASPHAAAASDRSVSVALSLAAAREVTAAPFAATSPWQAAPFRRSHGRRAAAAPWFHPRRVLVFFATLSSMGTIILLYFTLSMGKMADGDANAR</sequence>
<dbReference type="EMBL" id="GDJX01026871">
    <property type="protein sequence ID" value="JAT41065.1"/>
    <property type="molecule type" value="Transcribed_RNA"/>
</dbReference>
<proteinExistence type="predicted"/>
<keyword evidence="1" id="KW-0472">Membrane</keyword>